<sequence length="1148" mass="124822">MQLRQASLEDKYLLGDGQVFLTGVQALVRLPMLQRSMDTAAGLNTAGYVTGYPGSPLASYDVQLRQAQMLLADNGVRFQPGLNEDLAMTSIWGSQQGEVRGDSKVDGVFALWYGKGAGLDRSGDALRHGNLAGSSKHGGVLLLLGDDHRAESSSVTHNAEYTMVDFMMPLLNPADITELIEYGLFGIAMSRYSGSWVGLKCMHDVVESAASIHITSAPRQWQIPGDFEVPPGGLGLRYPDTPLAQEARLHHFKIDAVRAFARANRIDRPVWKQPSSRLGIVTTGKTYLDVLEALDDLGITEERANELGLAMYKVGMPYPLEPQGARAFCEGLETAFVVEEKRSLIEAQLKDLLFNSPDAPAVIGKTDEEGRAILPSSGVLSSNQIGIWIGRLLMAQCDDAQLHGKLRMLEDREAGKVIPLAPMDRRPSFCSGCPHNRSTVVPEGSRGGAGTGCNYMVMWMDRGSVGYTQMGADGVNWIGEAPFSNRDHVFQNLGDGTYTHSGLLAIRATVAAGVNITYKILFNGVVAMTGGQPHDFELTPAVIARQVLAEGARKVIVVAEDTSRTRHEGMPEGVDIRHRDELDQVQRQLREIKGVTVIIYDQMCATEKRRLRKRGQLADPPKRAFINHLVCEGCGDCSAKSSCVSVLPRETAFGRKREIDQYSCNKDFSCTDGFCPSFVTVHGGELRKADVVENGVAVHLPRPPQLPLDRPYNIVLAGVGGTGVITLAAVLGMAAHLEGKGCAILDMMGLAQKGGAVTSHLRVAAAPSDVRAARIPAGTADVVLGCDILALASHEPISTIGYDRTVVLVNTNEAMPGDFARNRDLSFPGQALRKRIEAASGQANVTYVDATRQAMQSVGDTIGTNTYMLGIAYQRGLIPISEEAIERAFEINGVGVALNKAAFRAGRVAALSGPAEHAAEAGGRTGVDEFDLPALISHRESFLTDYQDGSYAARYRDFVDEVRRVEQSRAPGSTELAFAVAESLAKLMSYKDEYEVARLYTGGEFEQDLKSRFAGSYRLEFSLAPPIFARRDRTTGELKKQSYGPWIFSVFKVLARLRRLRGTMFDPFGHSAERRGERALIEEYRQTIAHLLKDLAPANHATAVAIASLPKGIRGYGHIKEKAIREARDKQAQLLEEYRGTAYPAAAE</sequence>
<accession>A0A512BXL4</accession>
<dbReference type="Gene3D" id="3.40.50.970">
    <property type="match status" value="1"/>
</dbReference>
<dbReference type="PANTHER" id="PTHR48084">
    <property type="entry name" value="2-OXOGLUTARATE OXIDOREDUCTASE SUBUNIT KORB-RELATED"/>
    <property type="match status" value="1"/>
</dbReference>
<dbReference type="GO" id="GO:0016903">
    <property type="term" value="F:oxidoreductase activity, acting on the aldehyde or oxo group of donors"/>
    <property type="evidence" value="ECO:0007669"/>
    <property type="project" value="InterPro"/>
</dbReference>
<dbReference type="PANTHER" id="PTHR48084:SF3">
    <property type="entry name" value="SUBUNIT OF PYRUVATE:FLAVODOXIN OXIDOREDUCTASE"/>
    <property type="match status" value="1"/>
</dbReference>
<feature type="domain" description="DUF6537" evidence="3">
    <location>
        <begin position="934"/>
        <end position="1131"/>
    </location>
</feature>
<dbReference type="Pfam" id="PF01558">
    <property type="entry name" value="POR"/>
    <property type="match status" value="1"/>
</dbReference>
<dbReference type="AlphaFoldDB" id="A0A512BXL4"/>
<dbReference type="Gene3D" id="3.40.920.10">
    <property type="entry name" value="Pyruvate-ferredoxin oxidoreductase, PFOR, domain III"/>
    <property type="match status" value="1"/>
</dbReference>
<feature type="domain" description="Pyruvate/ketoisovalerate oxidoreductase catalytic" evidence="2">
    <location>
        <begin position="720"/>
        <end position="907"/>
    </location>
</feature>
<organism evidence="4 5">
    <name type="scientific">Microvirga aerophila</name>
    <dbReference type="NCBI Taxonomy" id="670291"/>
    <lineage>
        <taxon>Bacteria</taxon>
        <taxon>Pseudomonadati</taxon>
        <taxon>Pseudomonadota</taxon>
        <taxon>Alphaproteobacteria</taxon>
        <taxon>Hyphomicrobiales</taxon>
        <taxon>Methylobacteriaceae</taxon>
        <taxon>Microvirga</taxon>
    </lineage>
</organism>
<protein>
    <submittedName>
        <fullName evidence="4">MFS transporter</fullName>
    </submittedName>
</protein>
<dbReference type="RefSeq" id="WP_147022051.1">
    <property type="nucleotide sequence ID" value="NZ_BJYU01000072.1"/>
</dbReference>
<evidence type="ECO:0000256" key="1">
    <source>
        <dbReference type="ARBA" id="ARBA00023002"/>
    </source>
</evidence>
<evidence type="ECO:0000259" key="3">
    <source>
        <dbReference type="Pfam" id="PF20169"/>
    </source>
</evidence>
<dbReference type="InterPro" id="IPR051457">
    <property type="entry name" value="2-oxoacid:Fd_oxidoreductase"/>
</dbReference>
<evidence type="ECO:0000313" key="4">
    <source>
        <dbReference type="EMBL" id="GEO16695.1"/>
    </source>
</evidence>
<reference evidence="4 5" key="1">
    <citation type="submission" date="2019-07" db="EMBL/GenBank/DDBJ databases">
        <title>Whole genome shotgun sequence of Microvirga aerophila NBRC 106136.</title>
        <authorList>
            <person name="Hosoyama A."/>
            <person name="Uohara A."/>
            <person name="Ohji S."/>
            <person name="Ichikawa N."/>
        </authorList>
    </citation>
    <scope>NUCLEOTIDE SEQUENCE [LARGE SCALE GENOMIC DNA]</scope>
    <source>
        <strain evidence="4 5">NBRC 106136</strain>
    </source>
</reference>
<gene>
    <name evidence="4" type="ORF">MAE02_43910</name>
</gene>
<dbReference type="EMBL" id="BJYU01000072">
    <property type="protein sequence ID" value="GEO16695.1"/>
    <property type="molecule type" value="Genomic_DNA"/>
</dbReference>
<name>A0A512BXL4_9HYPH</name>
<evidence type="ECO:0000259" key="2">
    <source>
        <dbReference type="Pfam" id="PF01558"/>
    </source>
</evidence>
<evidence type="ECO:0000313" key="5">
    <source>
        <dbReference type="Proteomes" id="UP000321085"/>
    </source>
</evidence>
<dbReference type="InterPro" id="IPR002869">
    <property type="entry name" value="Pyrv_flavodox_OxRed_cen"/>
</dbReference>
<dbReference type="NCBIfam" id="NF009589">
    <property type="entry name" value="PRK13030.1"/>
    <property type="match status" value="1"/>
</dbReference>
<dbReference type="InterPro" id="IPR019752">
    <property type="entry name" value="Pyrv/ketoisovalerate_OxRed_cat"/>
</dbReference>
<keyword evidence="1" id="KW-0560">Oxidoreductase</keyword>
<dbReference type="InterPro" id="IPR046667">
    <property type="entry name" value="DUF6537"/>
</dbReference>
<dbReference type="SUPFAM" id="SSF53323">
    <property type="entry name" value="Pyruvate-ferredoxin oxidoreductase, PFOR, domain III"/>
    <property type="match status" value="1"/>
</dbReference>
<proteinExistence type="predicted"/>
<keyword evidence="5" id="KW-1185">Reference proteome</keyword>
<dbReference type="Pfam" id="PF20169">
    <property type="entry name" value="DUF6537"/>
    <property type="match status" value="1"/>
</dbReference>
<dbReference type="InterPro" id="IPR029061">
    <property type="entry name" value="THDP-binding"/>
</dbReference>
<dbReference type="NCBIfam" id="NF009588">
    <property type="entry name" value="PRK13029.1"/>
    <property type="match status" value="1"/>
</dbReference>
<dbReference type="Proteomes" id="UP000321085">
    <property type="component" value="Unassembled WGS sequence"/>
</dbReference>
<comment type="caution">
    <text evidence="4">The sequence shown here is derived from an EMBL/GenBank/DDBJ whole genome shotgun (WGS) entry which is preliminary data.</text>
</comment>
<dbReference type="SUPFAM" id="SSF52518">
    <property type="entry name" value="Thiamin diphosphate-binding fold (THDP-binding)"/>
    <property type="match status" value="2"/>
</dbReference>